<keyword evidence="1" id="KW-0863">Zinc-finger</keyword>
<dbReference type="InterPro" id="IPR000315">
    <property type="entry name" value="Znf_B-box"/>
</dbReference>
<dbReference type="SMART" id="SM00336">
    <property type="entry name" value="BBOX"/>
    <property type="match status" value="2"/>
</dbReference>
<evidence type="ECO:0000256" key="1">
    <source>
        <dbReference type="PROSITE-ProRule" id="PRU00024"/>
    </source>
</evidence>
<dbReference type="Gene3D" id="3.30.160.60">
    <property type="entry name" value="Classic Zinc Finger"/>
    <property type="match status" value="1"/>
</dbReference>
<dbReference type="PROSITE" id="PS50119">
    <property type="entry name" value="ZF_BBOX"/>
    <property type="match status" value="2"/>
</dbReference>
<organism evidence="4 5">
    <name type="scientific">Leishmania martiniquensis</name>
    <dbReference type="NCBI Taxonomy" id="1580590"/>
    <lineage>
        <taxon>Eukaryota</taxon>
        <taxon>Discoba</taxon>
        <taxon>Euglenozoa</taxon>
        <taxon>Kinetoplastea</taxon>
        <taxon>Metakinetoplastina</taxon>
        <taxon>Trypanosomatida</taxon>
        <taxon>Trypanosomatidae</taxon>
        <taxon>Leishmaniinae</taxon>
        <taxon>Leishmania</taxon>
    </lineage>
</organism>
<dbReference type="PANTHER" id="PTHR25462:SF296">
    <property type="entry name" value="MEIOTIC P26, ISOFORM F"/>
    <property type="match status" value="1"/>
</dbReference>
<feature type="domain" description="B box-type" evidence="3">
    <location>
        <begin position="277"/>
        <end position="319"/>
    </location>
</feature>
<dbReference type="SUPFAM" id="SSF57845">
    <property type="entry name" value="B-box zinc-binding domain"/>
    <property type="match status" value="1"/>
</dbReference>
<keyword evidence="5" id="KW-1185">Reference proteome</keyword>
<feature type="region of interest" description="Disordered" evidence="2">
    <location>
        <begin position="633"/>
        <end position="659"/>
    </location>
</feature>
<sequence length="850" mass="91478">MAKHTVEKPTVKGVRGSETGATNAPISRSAVEEIEALHLSRAVALPFGEEANPTKVSPEETTGTPLSWPYLCPLCSAVELVDPVELHAPVRDTLSPSAPHSEPVDESFHCLACRVCAEHWLSAVHAFNENRTATAERTSDTGDSAAAATCSPLSLAAPDCVSLVACPLCKVVCDAGTLSSLDSVDAVARILDAHVVRNVYTGSQIPLPTMKVRSTVDPASAPTASASPLCSVCEEVRTTCVCVQCDFGMCDACHKATHTKGGFKQHEVMDLEQARRRGHLRCTQHAGMALDLFCDTCSTCVCVTCCFGGAHRGHDVSPLADVVARTAAALTQRSAELAALQRDAETTHMRFTSLWPAYQTKIDGVRAEIQQCFASLRQVLQDREDTLLARLDEVSAEVGRRSSELKRATRAVSSLLRGAGESMRRLPALVSPAMLMRLIDTAQQQQEWVSRVSTRVLEEAAAFADGWSYHLCTAGANGCRMASFVLLNAATPNDDGVREYKRVLADLGRLNASADVQLRLAEKQGAASLETVERREERMSGGDEHPCWGGIAVDYTAAGDDLKDEALVDCGSGSYPTSDIATHAEERKEEELVRPSHIATATLSLPLQAASSTSRKASLACRDMELCAEGQRSMTASTVLSQSRPPPLSSRRAPDSLPPAPLRARELNLHSPMAETGLVASSAASYAAGAASQLGITSRWSDARQEEQVVSDRGSFTTNLGPLGCRAPEDAAAAAQGMRETMPYRVSLPPRRVGSHSRADESGRTAREDDDPLPWRAFKLHRNSSARDDFRSSATPPARHGSTTRLHYLTEWDLQKPGEMVLAAYDTSFSALRQDRAESQRRATGLQLEL</sequence>
<feature type="region of interest" description="Disordered" evidence="2">
    <location>
        <begin position="747"/>
        <end position="773"/>
    </location>
</feature>
<keyword evidence="1" id="KW-0479">Metal-binding</keyword>
<evidence type="ECO:0000256" key="2">
    <source>
        <dbReference type="SAM" id="MobiDB-lite"/>
    </source>
</evidence>
<reference evidence="4 5" key="1">
    <citation type="submission" date="2021-03" db="EMBL/GenBank/DDBJ databases">
        <title>Leishmania (Mundinia) martiniquensis Genome sequencing and assembly.</title>
        <authorList>
            <person name="Almutairi H."/>
            <person name="Gatherer D."/>
        </authorList>
    </citation>
    <scope>NUCLEOTIDE SEQUENCE [LARGE SCALE GENOMIC DNA]</scope>
    <source>
        <strain evidence="4">LSCM1</strain>
    </source>
</reference>
<dbReference type="GeneID" id="92510325"/>
<evidence type="ECO:0000259" key="3">
    <source>
        <dbReference type="PROSITE" id="PS50119"/>
    </source>
</evidence>
<feature type="compositionally biased region" description="Basic and acidic residues" evidence="2">
    <location>
        <begin position="1"/>
        <end position="10"/>
    </location>
</feature>
<feature type="compositionally biased region" description="Basic and acidic residues" evidence="2">
    <location>
        <begin position="757"/>
        <end position="767"/>
    </location>
</feature>
<dbReference type="PANTHER" id="PTHR25462">
    <property type="entry name" value="BONUS, ISOFORM C-RELATED"/>
    <property type="match status" value="1"/>
</dbReference>
<evidence type="ECO:0000313" key="4">
    <source>
        <dbReference type="EMBL" id="KAG5463981.1"/>
    </source>
</evidence>
<dbReference type="AlphaFoldDB" id="A0A836FY95"/>
<dbReference type="OrthoDB" id="264520at2759"/>
<dbReference type="Pfam" id="PF00643">
    <property type="entry name" value="zf-B_box"/>
    <property type="match status" value="1"/>
</dbReference>
<protein>
    <recommendedName>
        <fullName evidence="3">B box-type domain-containing protein</fullName>
    </recommendedName>
</protein>
<name>A0A836FY95_9TRYP</name>
<keyword evidence="1" id="KW-0862">Zinc</keyword>
<proteinExistence type="predicted"/>
<dbReference type="RefSeq" id="XP_067173918.1">
    <property type="nucleotide sequence ID" value="XM_067317813.1"/>
</dbReference>
<dbReference type="EMBL" id="JAFEUZ010000036">
    <property type="protein sequence ID" value="KAG5463981.1"/>
    <property type="molecule type" value="Genomic_DNA"/>
</dbReference>
<feature type="region of interest" description="Disordered" evidence="2">
    <location>
        <begin position="1"/>
        <end position="26"/>
    </location>
</feature>
<comment type="caution">
    <text evidence="4">The sequence shown here is derived from an EMBL/GenBank/DDBJ whole genome shotgun (WGS) entry which is preliminary data.</text>
</comment>
<dbReference type="Proteomes" id="UP000673552">
    <property type="component" value="Chromosome 36"/>
</dbReference>
<dbReference type="GO" id="GO:0008270">
    <property type="term" value="F:zinc ion binding"/>
    <property type="evidence" value="ECO:0007669"/>
    <property type="project" value="UniProtKB-KW"/>
</dbReference>
<dbReference type="KEGG" id="lmat:92510325"/>
<feature type="domain" description="B box-type" evidence="3">
    <location>
        <begin position="225"/>
        <end position="271"/>
    </location>
</feature>
<dbReference type="InterPro" id="IPR047153">
    <property type="entry name" value="TRIM45/56/19-like"/>
</dbReference>
<evidence type="ECO:0000313" key="5">
    <source>
        <dbReference type="Proteomes" id="UP000673552"/>
    </source>
</evidence>
<dbReference type="CDD" id="cd19757">
    <property type="entry name" value="Bbox1"/>
    <property type="match status" value="1"/>
</dbReference>
<gene>
    <name evidence="4" type="ORF">LSCM1_00157</name>
</gene>
<accession>A0A836FY95</accession>